<proteinExistence type="predicted"/>
<dbReference type="InterPro" id="IPR007367">
    <property type="entry name" value="DUF433"/>
</dbReference>
<dbReference type="EMBL" id="BLAE01000013">
    <property type="protein sequence ID" value="GES09050.1"/>
    <property type="molecule type" value="Genomic_DNA"/>
</dbReference>
<keyword evidence="3" id="KW-1185">Reference proteome</keyword>
<evidence type="ECO:0000259" key="1">
    <source>
        <dbReference type="Pfam" id="PF21321"/>
    </source>
</evidence>
<evidence type="ECO:0000313" key="2">
    <source>
        <dbReference type="EMBL" id="GES09050.1"/>
    </source>
</evidence>
<dbReference type="InterPro" id="IPR048708">
    <property type="entry name" value="VapB45-like_HTH"/>
</dbReference>
<name>A0A5M3WKS1_9ACTN</name>
<feature type="domain" description="Putative antitoxin VapB45-like DNA-binding HTH" evidence="1">
    <location>
        <begin position="44"/>
        <end position="126"/>
    </location>
</feature>
<dbReference type="SUPFAM" id="SSF46689">
    <property type="entry name" value="Homeodomain-like"/>
    <property type="match status" value="1"/>
</dbReference>
<organism evidence="2 3">
    <name type="scientific">Acrocarpospora macrocephala</name>
    <dbReference type="NCBI Taxonomy" id="150177"/>
    <lineage>
        <taxon>Bacteria</taxon>
        <taxon>Bacillati</taxon>
        <taxon>Actinomycetota</taxon>
        <taxon>Actinomycetes</taxon>
        <taxon>Streptosporangiales</taxon>
        <taxon>Streptosporangiaceae</taxon>
        <taxon>Acrocarpospora</taxon>
    </lineage>
</organism>
<protein>
    <submittedName>
        <fullName evidence="2">Putative antitoxin VapB45</fullName>
    </submittedName>
</protein>
<dbReference type="InterPro" id="IPR036388">
    <property type="entry name" value="WH-like_DNA-bd_sf"/>
</dbReference>
<gene>
    <name evidence="2" type="primary">vapB45_2</name>
    <name evidence="2" type="ORF">Amac_026460</name>
</gene>
<accession>A0A5M3WKS1</accession>
<reference evidence="2 3" key="1">
    <citation type="submission" date="2019-10" db="EMBL/GenBank/DDBJ databases">
        <title>Whole genome shotgun sequence of Acrocarpospora macrocephala NBRC 16266.</title>
        <authorList>
            <person name="Ichikawa N."/>
            <person name="Kimura A."/>
            <person name="Kitahashi Y."/>
            <person name="Komaki H."/>
            <person name="Oguchi A."/>
        </authorList>
    </citation>
    <scope>NUCLEOTIDE SEQUENCE [LARGE SCALE GENOMIC DNA]</scope>
    <source>
        <strain evidence="2 3">NBRC 16266</strain>
    </source>
</reference>
<dbReference type="OrthoDB" id="5140481at2"/>
<evidence type="ECO:0000313" key="3">
    <source>
        <dbReference type="Proteomes" id="UP000331127"/>
    </source>
</evidence>
<sequence>MAYCSGIPDSEPGNVTFAKLNEAEEVTRMTVTAEATLDPHHTLPIYTKTQAAKILSIPASTFRNWAVGYAYKTLTGSEMVSAPVVTTVERQRANGPSVPFVGLAEAYIVAAFTHAGVPMQRIRPAVTWLQEHVGLEQALASERLKTDGAEVLWDFGLHSGDPADRDMIGNLVVIRSGQGVFQGVVQDYLRRVSYQDGWIRTIQLPSYHDINVIVDPWLNGGQPTVASRGIPISDILDRRKAGESREDLAYDYELSLADILALEEAN</sequence>
<dbReference type="Pfam" id="PF04255">
    <property type="entry name" value="DUF433"/>
    <property type="match status" value="1"/>
</dbReference>
<comment type="caution">
    <text evidence="2">The sequence shown here is derived from an EMBL/GenBank/DDBJ whole genome shotgun (WGS) entry which is preliminary data.</text>
</comment>
<dbReference type="Proteomes" id="UP000331127">
    <property type="component" value="Unassembled WGS sequence"/>
</dbReference>
<dbReference type="Gene3D" id="1.10.10.10">
    <property type="entry name" value="Winged helix-like DNA-binding domain superfamily/Winged helix DNA-binding domain"/>
    <property type="match status" value="1"/>
</dbReference>
<dbReference type="InterPro" id="IPR009057">
    <property type="entry name" value="Homeodomain-like_sf"/>
</dbReference>
<dbReference type="Pfam" id="PF21321">
    <property type="entry name" value="HTH_66"/>
    <property type="match status" value="1"/>
</dbReference>
<dbReference type="AlphaFoldDB" id="A0A5M3WKS1"/>